<comment type="caution">
    <text evidence="1">The sequence shown here is derived from an EMBL/GenBank/DDBJ whole genome shotgun (WGS) entry which is preliminary data.</text>
</comment>
<organism evidence="1 2">
    <name type="scientific">Fuscovulum blasticum DSM 2131</name>
    <dbReference type="NCBI Taxonomy" id="1188250"/>
    <lineage>
        <taxon>Bacteria</taxon>
        <taxon>Pseudomonadati</taxon>
        <taxon>Pseudomonadota</taxon>
        <taxon>Alphaproteobacteria</taxon>
        <taxon>Rhodobacterales</taxon>
        <taxon>Paracoccaceae</taxon>
        <taxon>Pseudogemmobacter</taxon>
    </lineage>
</organism>
<sequence>MADNTVKEALVEDHAELYDPAVAARYFAKFARIGSYFPRIAAELEGEGRLTRTESRLLGQYLAGVIGTFRALNHKYLMTGKAEGAPRLTIDRHESGFPVAQELMVMALDAAQADKHLSGMASEAELKDRMIRTIVGELKVPAGLQYALSQRLYFEALKAGGLFWARNDPDAQWLGQAGPRRQYLVHWAVWDTQVNLPVVYLMDLEDSGKKPLPNDDYRWPPLQQKVLAQSVGGLKLVTIATGFDADFEDLHPRRLRRITLGPMYSASFTLQSGPISRVLEDARAPEGQDWALVWTVEDLVSDREEEVKDGWFSSRVKQVYKLDPLTGADTGTTSLERMIVLPERPYQVLVEQNPAGLRGIRKFVVGAGGRLIPGV</sequence>
<reference evidence="1 2" key="1">
    <citation type="submission" date="2018-03" db="EMBL/GenBank/DDBJ databases">
        <title>Rhodobacter blasticus.</title>
        <authorList>
            <person name="Meyer T.E."/>
            <person name="Miller S."/>
            <person name="Lodha T."/>
            <person name="Gandham S."/>
            <person name="Chintalapati S."/>
            <person name="Chintalapati V.R."/>
        </authorList>
    </citation>
    <scope>NUCLEOTIDE SEQUENCE [LARGE SCALE GENOMIC DNA]</scope>
    <source>
        <strain evidence="1 2">DSM 2131</strain>
    </source>
</reference>
<protein>
    <submittedName>
        <fullName evidence="1">Uncharacterized protein</fullName>
    </submittedName>
</protein>
<evidence type="ECO:0000313" key="1">
    <source>
        <dbReference type="EMBL" id="PTE14582.1"/>
    </source>
</evidence>
<gene>
    <name evidence="1" type="ORF">C5F44_09425</name>
</gene>
<name>A0A2T4J9L4_FUSBL</name>
<dbReference type="Proteomes" id="UP000241362">
    <property type="component" value="Unassembled WGS sequence"/>
</dbReference>
<proteinExistence type="predicted"/>
<dbReference type="EMBL" id="PZKE01000007">
    <property type="protein sequence ID" value="PTE14582.1"/>
    <property type="molecule type" value="Genomic_DNA"/>
</dbReference>
<dbReference type="AlphaFoldDB" id="A0A2T4J9L4"/>
<accession>A0A2T4J9L4</accession>
<evidence type="ECO:0000313" key="2">
    <source>
        <dbReference type="Proteomes" id="UP000241362"/>
    </source>
</evidence>
<dbReference type="RefSeq" id="WP_107673273.1">
    <property type="nucleotide sequence ID" value="NZ_PZKE01000007.1"/>
</dbReference>
<keyword evidence="2" id="KW-1185">Reference proteome</keyword>